<dbReference type="AlphaFoldDB" id="A0A4Q7WNQ2"/>
<name>A0A4Q7WNQ2_9ACTN</name>
<dbReference type="EMBL" id="SHKR01000015">
    <property type="protein sequence ID" value="RZU11145.1"/>
    <property type="molecule type" value="Genomic_DNA"/>
</dbReference>
<keyword evidence="3" id="KW-1185">Reference proteome</keyword>
<dbReference type="OrthoDB" id="3290158at2"/>
<dbReference type="RefSeq" id="WP_130447627.1">
    <property type="nucleotide sequence ID" value="NZ_SHKR01000015.1"/>
</dbReference>
<evidence type="ECO:0000313" key="3">
    <source>
        <dbReference type="Proteomes" id="UP000292027"/>
    </source>
</evidence>
<reference evidence="2 3" key="1">
    <citation type="journal article" date="2015" name="Stand. Genomic Sci.">
        <title>Genomic Encyclopedia of Bacterial and Archaeal Type Strains, Phase III: the genomes of soil and plant-associated and newly described type strains.</title>
        <authorList>
            <person name="Whitman W.B."/>
            <person name="Woyke T."/>
            <person name="Klenk H.P."/>
            <person name="Zhou Y."/>
            <person name="Lilburn T.G."/>
            <person name="Beck B.J."/>
            <person name="De Vos P."/>
            <person name="Vandamme P."/>
            <person name="Eisen J.A."/>
            <person name="Garrity G."/>
            <person name="Hugenholtz P."/>
            <person name="Kyrpides N.C."/>
        </authorList>
    </citation>
    <scope>NUCLEOTIDE SEQUENCE [LARGE SCALE GENOMIC DNA]</scope>
    <source>
        <strain evidence="2 3">VKM Ac-2540</strain>
    </source>
</reference>
<dbReference type="Proteomes" id="UP000292027">
    <property type="component" value="Unassembled WGS sequence"/>
</dbReference>
<sequence>MILDQVVALGPFFAHEQHPLGTAPAAPWRSMSELLDDPAVLEDRVMTTRAYLAAAGGQDPEAVEVRVAASITHLGLIARLVSPALATSVLDAGVPPLDLGSVYWQPVLGGAFPLSLAPPSKSRDLTTEFFEGPVPALNQATQPFSVSDHILRGNVASAINGASVALSNAAPHLAGRAAETAAHLLAHPTLREAHTTTDGTFRRRSCCLIYRAAPDHAGALCGDCALAGDR</sequence>
<dbReference type="InterPro" id="IPR024726">
    <property type="entry name" value="FhuF_C"/>
</dbReference>
<organism evidence="2 3">
    <name type="scientific">Kribbella rubisoli</name>
    <dbReference type="NCBI Taxonomy" id="3075929"/>
    <lineage>
        <taxon>Bacteria</taxon>
        <taxon>Bacillati</taxon>
        <taxon>Actinomycetota</taxon>
        <taxon>Actinomycetes</taxon>
        <taxon>Propionibacteriales</taxon>
        <taxon>Kribbellaceae</taxon>
        <taxon>Kribbella</taxon>
    </lineage>
</organism>
<proteinExistence type="predicted"/>
<evidence type="ECO:0000313" key="2">
    <source>
        <dbReference type="EMBL" id="RZU11145.1"/>
    </source>
</evidence>
<dbReference type="GO" id="GO:0051537">
    <property type="term" value="F:2 iron, 2 sulfur cluster binding"/>
    <property type="evidence" value="ECO:0007669"/>
    <property type="project" value="InterPro"/>
</dbReference>
<accession>A0A4Q7WNQ2</accession>
<protein>
    <submittedName>
        <fullName evidence="2">FhuF-like iron-sulfur protein</fullName>
    </submittedName>
</protein>
<comment type="caution">
    <text evidence="2">The sequence shown here is derived from an EMBL/GenBank/DDBJ whole genome shotgun (WGS) entry which is preliminary data.</text>
</comment>
<evidence type="ECO:0000259" key="1">
    <source>
        <dbReference type="Pfam" id="PF11575"/>
    </source>
</evidence>
<dbReference type="Pfam" id="PF11575">
    <property type="entry name" value="FhuF_C"/>
    <property type="match status" value="1"/>
</dbReference>
<feature type="domain" description="Ferric siderophore reductase C-terminal" evidence="1">
    <location>
        <begin position="203"/>
        <end position="226"/>
    </location>
</feature>
<gene>
    <name evidence="2" type="ORF">EV645_6304</name>
</gene>